<comment type="caution">
    <text evidence="2">The sequence shown here is derived from an EMBL/GenBank/DDBJ whole genome shotgun (WGS) entry which is preliminary data.</text>
</comment>
<name>A0AAD3SEC7_NEPGR</name>
<dbReference type="EMBL" id="BSYO01000009">
    <property type="protein sequence ID" value="GMH09755.1"/>
    <property type="molecule type" value="Genomic_DNA"/>
</dbReference>
<protein>
    <submittedName>
        <fullName evidence="2">Uncharacterized protein</fullName>
    </submittedName>
</protein>
<dbReference type="AlphaFoldDB" id="A0AAD3SEC7"/>
<feature type="region of interest" description="Disordered" evidence="1">
    <location>
        <begin position="33"/>
        <end position="119"/>
    </location>
</feature>
<evidence type="ECO:0000313" key="2">
    <source>
        <dbReference type="EMBL" id="GMH09755.1"/>
    </source>
</evidence>
<proteinExistence type="predicted"/>
<accession>A0AAD3SEC7</accession>
<reference evidence="2" key="1">
    <citation type="submission" date="2023-05" db="EMBL/GenBank/DDBJ databases">
        <title>Nepenthes gracilis genome sequencing.</title>
        <authorList>
            <person name="Fukushima K."/>
        </authorList>
    </citation>
    <scope>NUCLEOTIDE SEQUENCE</scope>
    <source>
        <strain evidence="2">SING2019-196</strain>
    </source>
</reference>
<organism evidence="2 3">
    <name type="scientific">Nepenthes gracilis</name>
    <name type="common">Slender pitcher plant</name>
    <dbReference type="NCBI Taxonomy" id="150966"/>
    <lineage>
        <taxon>Eukaryota</taxon>
        <taxon>Viridiplantae</taxon>
        <taxon>Streptophyta</taxon>
        <taxon>Embryophyta</taxon>
        <taxon>Tracheophyta</taxon>
        <taxon>Spermatophyta</taxon>
        <taxon>Magnoliopsida</taxon>
        <taxon>eudicotyledons</taxon>
        <taxon>Gunneridae</taxon>
        <taxon>Pentapetalae</taxon>
        <taxon>Caryophyllales</taxon>
        <taxon>Nepenthaceae</taxon>
        <taxon>Nepenthes</taxon>
    </lineage>
</organism>
<dbReference type="Proteomes" id="UP001279734">
    <property type="component" value="Unassembled WGS sequence"/>
</dbReference>
<keyword evidence="3" id="KW-1185">Reference proteome</keyword>
<gene>
    <name evidence="2" type="ORF">Nepgr_011596</name>
</gene>
<feature type="compositionally biased region" description="Basic and acidic residues" evidence="1">
    <location>
        <begin position="95"/>
        <end position="104"/>
    </location>
</feature>
<evidence type="ECO:0000313" key="3">
    <source>
        <dbReference type="Proteomes" id="UP001279734"/>
    </source>
</evidence>
<sequence length="119" mass="13424">MENISNSRDPLMEGNQNKPKIGFTCMVMETRTLSGQCDSRKKVTTASGKNISEPDGMEDSASTNRKKRKKNIDTGPFEAQLSHRRRTKLTPRANLRREKQHQETSGRATSASIKPADYR</sequence>
<evidence type="ECO:0000256" key="1">
    <source>
        <dbReference type="SAM" id="MobiDB-lite"/>
    </source>
</evidence>